<protein>
    <submittedName>
        <fullName evidence="1">DUF1824 family protein</fullName>
    </submittedName>
</protein>
<evidence type="ECO:0000313" key="1">
    <source>
        <dbReference type="EMBL" id="MFE4104751.1"/>
    </source>
</evidence>
<reference evidence="1 2" key="1">
    <citation type="submission" date="2024-10" db="EMBL/GenBank/DDBJ databases">
        <authorList>
            <person name="Ratan Roy A."/>
            <person name="Morales Sandoval P.H."/>
            <person name="De Los Santos Villalobos S."/>
            <person name="Chakraborty S."/>
            <person name="Mukherjee J."/>
        </authorList>
    </citation>
    <scope>NUCLEOTIDE SEQUENCE [LARGE SCALE GENOMIC DNA]</scope>
    <source>
        <strain evidence="1 2">S1</strain>
    </source>
</reference>
<comment type="caution">
    <text evidence="1">The sequence shown here is derived from an EMBL/GenBank/DDBJ whole genome shotgun (WGS) entry which is preliminary data.</text>
</comment>
<dbReference type="SUPFAM" id="SSF160532">
    <property type="entry name" value="Ava3019-like"/>
    <property type="match status" value="1"/>
</dbReference>
<evidence type="ECO:0000313" key="2">
    <source>
        <dbReference type="Proteomes" id="UP001600165"/>
    </source>
</evidence>
<dbReference type="Proteomes" id="UP001600165">
    <property type="component" value="Unassembled WGS sequence"/>
</dbReference>
<dbReference type="Gene3D" id="3.30.360.10">
    <property type="entry name" value="Dihydrodipicolinate Reductase, domain 2"/>
    <property type="match status" value="1"/>
</dbReference>
<sequence length="139" mass="15307">MTFADLNPQTIRAIRKSLLRFSCLDVPPRLTEAEAAEIRQFLQQLNEASDYQTLGICADSVAEAKVAMESYLKALGVDVVLNLPEKSGAIYLKFNTLKGMWYLDDYSGPSRGVLVSYHAAATDEVNGTYGPLPLDLFEA</sequence>
<name>A0ABW6I9B7_9CYAN</name>
<dbReference type="EMBL" id="JBHZOL010000004">
    <property type="protein sequence ID" value="MFE4104751.1"/>
    <property type="molecule type" value="Genomic_DNA"/>
</dbReference>
<accession>A0ABW6I9B7</accession>
<proteinExistence type="predicted"/>
<gene>
    <name evidence="1" type="ORF">ACFVKH_00585</name>
</gene>
<dbReference type="Pfam" id="PF08854">
    <property type="entry name" value="DUF1824"/>
    <property type="match status" value="1"/>
</dbReference>
<dbReference type="RefSeq" id="WP_377960334.1">
    <property type="nucleotide sequence ID" value="NZ_JBHZOL010000004.1"/>
</dbReference>
<organism evidence="1 2">
    <name type="scientific">Almyronema epifaneia S1</name>
    <dbReference type="NCBI Taxonomy" id="2991925"/>
    <lineage>
        <taxon>Bacteria</taxon>
        <taxon>Bacillati</taxon>
        <taxon>Cyanobacteriota</taxon>
        <taxon>Cyanophyceae</taxon>
        <taxon>Nodosilineales</taxon>
        <taxon>Nodosilineaceae</taxon>
        <taxon>Almyronema</taxon>
        <taxon>Almyronema epifaneia</taxon>
    </lineage>
</organism>
<keyword evidence="2" id="KW-1185">Reference proteome</keyword>
<dbReference type="InterPro" id="IPR014953">
    <property type="entry name" value="DUF1824"/>
</dbReference>